<protein>
    <submittedName>
        <fullName evidence="1">Uncharacterized protein</fullName>
    </submittedName>
</protein>
<dbReference type="AlphaFoldDB" id="A0AAU9K416"/>
<evidence type="ECO:0000313" key="2">
    <source>
        <dbReference type="Proteomes" id="UP001162131"/>
    </source>
</evidence>
<organism evidence="1 2">
    <name type="scientific">Blepharisma stoltei</name>
    <dbReference type="NCBI Taxonomy" id="1481888"/>
    <lineage>
        <taxon>Eukaryota</taxon>
        <taxon>Sar</taxon>
        <taxon>Alveolata</taxon>
        <taxon>Ciliophora</taxon>
        <taxon>Postciliodesmatophora</taxon>
        <taxon>Heterotrichea</taxon>
        <taxon>Heterotrichida</taxon>
        <taxon>Blepharismidae</taxon>
        <taxon>Blepharisma</taxon>
    </lineage>
</organism>
<evidence type="ECO:0000313" key="1">
    <source>
        <dbReference type="EMBL" id="CAG9327902.1"/>
    </source>
</evidence>
<accession>A0AAU9K416</accession>
<gene>
    <name evidence="1" type="ORF">BSTOLATCC_MIC44522</name>
</gene>
<sequence length="186" mass="21493">MASKDAQFRDRFFDSRYKVEKTNKTSAEKLNELKAKLESSFKSPKNNIDTSWKAFRSEIRTQSTTSFTMPSFSHYQDISNFRPTTPNKSSILSQPGRIRHQTELFKQFSPSRTPSPLIQSPSANKLIFSANKRKIQETVTQDDLRKALEILEEMNEMDCSQMSAGYKQTLIKFCNQVLSKLRSRGF</sequence>
<proteinExistence type="predicted"/>
<reference evidence="1" key="1">
    <citation type="submission" date="2021-09" db="EMBL/GenBank/DDBJ databases">
        <authorList>
            <consortium name="AG Swart"/>
            <person name="Singh M."/>
            <person name="Singh A."/>
            <person name="Seah K."/>
            <person name="Emmerich C."/>
        </authorList>
    </citation>
    <scope>NUCLEOTIDE SEQUENCE</scope>
    <source>
        <strain evidence="1">ATCC30299</strain>
    </source>
</reference>
<dbReference type="EMBL" id="CAJZBQ010000044">
    <property type="protein sequence ID" value="CAG9327902.1"/>
    <property type="molecule type" value="Genomic_DNA"/>
</dbReference>
<dbReference type="Proteomes" id="UP001162131">
    <property type="component" value="Unassembled WGS sequence"/>
</dbReference>
<keyword evidence="2" id="KW-1185">Reference proteome</keyword>
<name>A0AAU9K416_9CILI</name>
<comment type="caution">
    <text evidence="1">The sequence shown here is derived from an EMBL/GenBank/DDBJ whole genome shotgun (WGS) entry which is preliminary data.</text>
</comment>